<proteinExistence type="predicted"/>
<evidence type="ECO:0000313" key="2">
    <source>
        <dbReference type="Proteomes" id="UP000774804"/>
    </source>
</evidence>
<dbReference type="EMBL" id="RCMI01005488">
    <property type="protein sequence ID" value="KAG2861159.1"/>
    <property type="molecule type" value="Genomic_DNA"/>
</dbReference>
<accession>A0A8T0ZFU1</accession>
<name>A0A8T0ZFU1_9STRA</name>
<dbReference type="AlphaFoldDB" id="A0A8T0ZFU1"/>
<dbReference type="Proteomes" id="UP000774804">
    <property type="component" value="Unassembled WGS sequence"/>
</dbReference>
<gene>
    <name evidence="1" type="ORF">PC115_g25692</name>
</gene>
<protein>
    <submittedName>
        <fullName evidence="1">Uncharacterized protein</fullName>
    </submittedName>
</protein>
<evidence type="ECO:0000313" key="1">
    <source>
        <dbReference type="EMBL" id="KAG2861159.1"/>
    </source>
</evidence>
<sequence>MFKNPALSTWFSYATLGKEDPYHFLLLKLTGRYDEEGLAHMLVAAKDGSASFIARGGGECTAKDLAEQWKNGR</sequence>
<organism evidence="1 2">
    <name type="scientific">Phytophthora cactorum</name>
    <dbReference type="NCBI Taxonomy" id="29920"/>
    <lineage>
        <taxon>Eukaryota</taxon>
        <taxon>Sar</taxon>
        <taxon>Stramenopiles</taxon>
        <taxon>Oomycota</taxon>
        <taxon>Peronosporomycetes</taxon>
        <taxon>Peronosporales</taxon>
        <taxon>Peronosporaceae</taxon>
        <taxon>Phytophthora</taxon>
    </lineage>
</organism>
<reference evidence="1" key="1">
    <citation type="submission" date="2018-10" db="EMBL/GenBank/DDBJ databases">
        <title>Effector identification in a new, highly contiguous assembly of the strawberry crown rot pathogen Phytophthora cactorum.</title>
        <authorList>
            <person name="Armitage A.D."/>
            <person name="Nellist C.F."/>
            <person name="Bates H."/>
            <person name="Vickerstaff R.J."/>
            <person name="Harrison R.J."/>
        </authorList>
    </citation>
    <scope>NUCLEOTIDE SEQUENCE</scope>
    <source>
        <strain evidence="1">4032</strain>
    </source>
</reference>
<comment type="caution">
    <text evidence="1">The sequence shown here is derived from an EMBL/GenBank/DDBJ whole genome shotgun (WGS) entry which is preliminary data.</text>
</comment>
<dbReference type="VEuPathDB" id="FungiDB:PC110_g18062"/>